<feature type="domain" description="Enoyl reductase (ER)" evidence="2">
    <location>
        <begin position="22"/>
        <end position="343"/>
    </location>
</feature>
<keyword evidence="4" id="KW-1185">Reference proteome</keyword>
<dbReference type="SMART" id="SM00829">
    <property type="entry name" value="PKS_ER"/>
    <property type="match status" value="1"/>
</dbReference>
<evidence type="ECO:0000313" key="4">
    <source>
        <dbReference type="Proteomes" id="UP000256690"/>
    </source>
</evidence>
<dbReference type="PANTHER" id="PTHR43482">
    <property type="entry name" value="PROTEIN AST1-RELATED"/>
    <property type="match status" value="1"/>
</dbReference>
<organism evidence="3 4">
    <name type="scientific">Aspergillus mulundensis</name>
    <dbReference type="NCBI Taxonomy" id="1810919"/>
    <lineage>
        <taxon>Eukaryota</taxon>
        <taxon>Fungi</taxon>
        <taxon>Dikarya</taxon>
        <taxon>Ascomycota</taxon>
        <taxon>Pezizomycotina</taxon>
        <taxon>Eurotiomycetes</taxon>
        <taxon>Eurotiomycetidae</taxon>
        <taxon>Eurotiales</taxon>
        <taxon>Aspergillaceae</taxon>
        <taxon>Aspergillus</taxon>
        <taxon>Aspergillus subgen. Nidulantes</taxon>
    </lineage>
</organism>
<dbReference type="InterPro" id="IPR011032">
    <property type="entry name" value="GroES-like_sf"/>
</dbReference>
<dbReference type="Gene3D" id="3.90.180.10">
    <property type="entry name" value="Medium-chain alcohol dehydrogenases, catalytic domain"/>
    <property type="match status" value="1"/>
</dbReference>
<dbReference type="GO" id="GO:0016491">
    <property type="term" value="F:oxidoreductase activity"/>
    <property type="evidence" value="ECO:0007669"/>
    <property type="project" value="InterPro"/>
</dbReference>
<reference evidence="3 4" key="1">
    <citation type="journal article" date="2018" name="IMA Fungus">
        <title>IMA Genome-F 9: Draft genome sequence of Annulohypoxylon stygium, Aspergillus mulundensis, Berkeleyomyces basicola (syn. Thielaviopsis basicola), Ceratocystis smalleyi, two Cercospora beticola strains, Coleophoma cylindrospora, Fusarium fracticaudum, Phialophora cf. hyalina, and Morchella septimelata.</title>
        <authorList>
            <person name="Wingfield B.D."/>
            <person name="Bills G.F."/>
            <person name="Dong Y."/>
            <person name="Huang W."/>
            <person name="Nel W.J."/>
            <person name="Swalarsk-Parry B.S."/>
            <person name="Vaghefi N."/>
            <person name="Wilken P.M."/>
            <person name="An Z."/>
            <person name="de Beer Z.W."/>
            <person name="De Vos L."/>
            <person name="Chen L."/>
            <person name="Duong T.A."/>
            <person name="Gao Y."/>
            <person name="Hammerbacher A."/>
            <person name="Kikkert J.R."/>
            <person name="Li Y."/>
            <person name="Li H."/>
            <person name="Li K."/>
            <person name="Li Q."/>
            <person name="Liu X."/>
            <person name="Ma X."/>
            <person name="Naidoo K."/>
            <person name="Pethybridge S.J."/>
            <person name="Sun J."/>
            <person name="Steenkamp E.T."/>
            <person name="van der Nest M.A."/>
            <person name="van Wyk S."/>
            <person name="Wingfield M.J."/>
            <person name="Xiong C."/>
            <person name="Yue Q."/>
            <person name="Zhang X."/>
        </authorList>
    </citation>
    <scope>NUCLEOTIDE SEQUENCE [LARGE SCALE GENOMIC DNA]</scope>
    <source>
        <strain evidence="3 4">DSM 5745</strain>
    </source>
</reference>
<proteinExistence type="predicted"/>
<dbReference type="Proteomes" id="UP000256690">
    <property type="component" value="Unassembled WGS sequence"/>
</dbReference>
<dbReference type="OrthoDB" id="3509362at2759"/>
<protein>
    <recommendedName>
        <fullName evidence="2">Enoyl reductase (ER) domain-containing protein</fullName>
    </recommendedName>
</protein>
<dbReference type="AlphaFoldDB" id="A0A3D8RYH9"/>
<dbReference type="STRING" id="1810919.A0A3D8RYH9"/>
<dbReference type="RefSeq" id="XP_026603581.1">
    <property type="nucleotide sequence ID" value="XM_026747749.1"/>
</dbReference>
<name>A0A3D8RYH9_9EURO</name>
<evidence type="ECO:0000256" key="1">
    <source>
        <dbReference type="SAM" id="MobiDB-lite"/>
    </source>
</evidence>
<feature type="region of interest" description="Disordered" evidence="1">
    <location>
        <begin position="1"/>
        <end position="24"/>
    </location>
</feature>
<comment type="caution">
    <text evidence="3">The sequence shown here is derived from an EMBL/GenBank/DDBJ whole genome shotgun (WGS) entry which is preliminary data.</text>
</comment>
<gene>
    <name evidence="3" type="ORF">DSM5745_05733</name>
</gene>
<dbReference type="GeneID" id="38116103"/>
<dbReference type="EMBL" id="PVWQ01000006">
    <property type="protein sequence ID" value="RDW78881.1"/>
    <property type="molecule type" value="Genomic_DNA"/>
</dbReference>
<dbReference type="InterPro" id="IPR020843">
    <property type="entry name" value="ER"/>
</dbReference>
<dbReference type="SUPFAM" id="SSF50129">
    <property type="entry name" value="GroES-like"/>
    <property type="match status" value="1"/>
</dbReference>
<dbReference type="Pfam" id="PF13602">
    <property type="entry name" value="ADH_zinc_N_2"/>
    <property type="match status" value="1"/>
</dbReference>
<dbReference type="InterPro" id="IPR052585">
    <property type="entry name" value="Lipid_raft_assoc_Zn_ADH"/>
</dbReference>
<dbReference type="SUPFAM" id="SSF51735">
    <property type="entry name" value="NAD(P)-binding Rossmann-fold domains"/>
    <property type="match status" value="1"/>
</dbReference>
<dbReference type="PANTHER" id="PTHR43482:SF4">
    <property type="entry name" value="ALCOHOL DEHYDROGENASE, PUTATIVE (AFU_ORTHOLOGUE AFUA_7G06260)-RELATED"/>
    <property type="match status" value="1"/>
</dbReference>
<dbReference type="Pfam" id="PF08240">
    <property type="entry name" value="ADH_N"/>
    <property type="match status" value="1"/>
</dbReference>
<dbReference type="InterPro" id="IPR036291">
    <property type="entry name" value="NAD(P)-bd_dom_sf"/>
</dbReference>
<sequence length="345" mass="37617">MNAIRIHPAPNGETPYSASNPAPPSALHLDTIPIPKLSRPNELLVRVKASTIVRDTLTWPESYTREYLTPGNDIAGTVVEVFDPQSNFNVGDEVFGMLPADQPGSWAEYVIVRELEVALKPKRLSWYEAAAMPLSALTAFEALFVRGGVVVPSAEDALCNSKGEQTRDERGRKKVLVTGAAGAVGMYVVQLARLAGVHVTAATSSNERNARFLSELGADETIEYAALQTAGQKEQYDIVIDTVGGQTLVKSWACVKTSGALVTVDSSSFNFVKEHQEQGFAREDVRALFFIVEGGRDRLETLARFAELGMLRVFVLDVYGLQRVRDAYERASGRLDGRGKIVLSV</sequence>
<dbReference type="Gene3D" id="3.40.50.720">
    <property type="entry name" value="NAD(P)-binding Rossmann-like Domain"/>
    <property type="match status" value="1"/>
</dbReference>
<accession>A0A3D8RYH9</accession>
<evidence type="ECO:0000313" key="3">
    <source>
        <dbReference type="EMBL" id="RDW78881.1"/>
    </source>
</evidence>
<evidence type="ECO:0000259" key="2">
    <source>
        <dbReference type="SMART" id="SM00829"/>
    </source>
</evidence>
<dbReference type="CDD" id="cd05289">
    <property type="entry name" value="MDR_like_2"/>
    <property type="match status" value="1"/>
</dbReference>
<dbReference type="InterPro" id="IPR013154">
    <property type="entry name" value="ADH-like_N"/>
</dbReference>